<feature type="region of interest" description="Disordered" evidence="9">
    <location>
        <begin position="88"/>
        <end position="121"/>
    </location>
</feature>
<keyword evidence="4" id="KW-0812">Transmembrane</keyword>
<keyword evidence="5" id="KW-0653">Protein transport</keyword>
<keyword evidence="11" id="KW-1185">Reference proteome</keyword>
<evidence type="ECO:0000256" key="7">
    <source>
        <dbReference type="ARBA" id="ARBA00023010"/>
    </source>
</evidence>
<dbReference type="RefSeq" id="WP_184465107.1">
    <property type="nucleotide sequence ID" value="NZ_JACHHW010000016.1"/>
</dbReference>
<dbReference type="EMBL" id="JACHHW010000016">
    <property type="protein sequence ID" value="MBB5189209.1"/>
    <property type="molecule type" value="Genomic_DNA"/>
</dbReference>
<accession>A0A840R7C6</accession>
<proteinExistence type="predicted"/>
<evidence type="ECO:0000256" key="6">
    <source>
        <dbReference type="ARBA" id="ARBA00022989"/>
    </source>
</evidence>
<evidence type="ECO:0000256" key="4">
    <source>
        <dbReference type="ARBA" id="ARBA00022692"/>
    </source>
</evidence>
<evidence type="ECO:0000256" key="8">
    <source>
        <dbReference type="ARBA" id="ARBA00023136"/>
    </source>
</evidence>
<protein>
    <submittedName>
        <fullName evidence="10">Sec-independent protein translocase protein TatB</fullName>
    </submittedName>
</protein>
<sequence length="121" mass="13575">MFDMSFLELVVVAIVGLLVVGPERLPQATRTGLLYAGKIKNEFKKIRYQIEKELDDEGFSTLKSDATSSIEGDLSILKKNWHKEIEAVSSKIQADEPPNKEASETDNDTSENLHSKTHEIQ</sequence>
<organism evidence="10 11">
    <name type="scientific">Zhongshania antarctica</name>
    <dbReference type="NCBI Taxonomy" id="641702"/>
    <lineage>
        <taxon>Bacteria</taxon>
        <taxon>Pseudomonadati</taxon>
        <taxon>Pseudomonadota</taxon>
        <taxon>Gammaproteobacteria</taxon>
        <taxon>Cellvibrionales</taxon>
        <taxon>Spongiibacteraceae</taxon>
        <taxon>Zhongshania</taxon>
    </lineage>
</organism>
<evidence type="ECO:0000256" key="3">
    <source>
        <dbReference type="ARBA" id="ARBA00022475"/>
    </source>
</evidence>
<evidence type="ECO:0000256" key="5">
    <source>
        <dbReference type="ARBA" id="ARBA00022927"/>
    </source>
</evidence>
<keyword evidence="7" id="KW-0811">Translocation</keyword>
<dbReference type="Proteomes" id="UP000536640">
    <property type="component" value="Unassembled WGS sequence"/>
</dbReference>
<evidence type="ECO:0000256" key="1">
    <source>
        <dbReference type="ARBA" id="ARBA00004167"/>
    </source>
</evidence>
<name>A0A840R7C6_9GAMM</name>
<keyword evidence="8" id="KW-0472">Membrane</keyword>
<gene>
    <name evidence="10" type="ORF">HNQ57_003512</name>
</gene>
<dbReference type="Gene3D" id="1.20.5.3310">
    <property type="match status" value="1"/>
</dbReference>
<evidence type="ECO:0000256" key="9">
    <source>
        <dbReference type="SAM" id="MobiDB-lite"/>
    </source>
</evidence>
<dbReference type="GO" id="GO:0043953">
    <property type="term" value="P:protein transport by the Tat complex"/>
    <property type="evidence" value="ECO:0007669"/>
    <property type="project" value="InterPro"/>
</dbReference>
<dbReference type="InterPro" id="IPR003369">
    <property type="entry name" value="TatA/B/E"/>
</dbReference>
<dbReference type="Pfam" id="PF02416">
    <property type="entry name" value="TatA_B_E"/>
    <property type="match status" value="1"/>
</dbReference>
<keyword evidence="3" id="KW-1003">Cell membrane</keyword>
<evidence type="ECO:0000313" key="11">
    <source>
        <dbReference type="Proteomes" id="UP000536640"/>
    </source>
</evidence>
<dbReference type="NCBIfam" id="TIGR01410">
    <property type="entry name" value="tatB"/>
    <property type="match status" value="1"/>
</dbReference>
<dbReference type="PRINTS" id="PR01506">
    <property type="entry name" value="TATBPROTEIN"/>
</dbReference>
<keyword evidence="6" id="KW-1133">Transmembrane helix</keyword>
<dbReference type="InterPro" id="IPR018448">
    <property type="entry name" value="TatB"/>
</dbReference>
<reference evidence="10 11" key="1">
    <citation type="submission" date="2020-08" db="EMBL/GenBank/DDBJ databases">
        <title>Genomic Encyclopedia of Type Strains, Phase IV (KMG-IV): sequencing the most valuable type-strain genomes for metagenomic binning, comparative biology and taxonomic classification.</title>
        <authorList>
            <person name="Goeker M."/>
        </authorList>
    </citation>
    <scope>NUCLEOTIDE SEQUENCE [LARGE SCALE GENOMIC DNA]</scope>
    <source>
        <strain evidence="10 11">DSM 25701</strain>
    </source>
</reference>
<evidence type="ECO:0000256" key="2">
    <source>
        <dbReference type="ARBA" id="ARBA00022448"/>
    </source>
</evidence>
<dbReference type="GO" id="GO:0008320">
    <property type="term" value="F:protein transmembrane transporter activity"/>
    <property type="evidence" value="ECO:0007669"/>
    <property type="project" value="InterPro"/>
</dbReference>
<feature type="compositionally biased region" description="Basic and acidic residues" evidence="9">
    <location>
        <begin position="93"/>
        <end position="103"/>
    </location>
</feature>
<dbReference type="GO" id="GO:0016020">
    <property type="term" value="C:membrane"/>
    <property type="evidence" value="ECO:0007669"/>
    <property type="project" value="InterPro"/>
</dbReference>
<feature type="compositionally biased region" description="Basic and acidic residues" evidence="9">
    <location>
        <begin position="111"/>
        <end position="121"/>
    </location>
</feature>
<comment type="subcellular location">
    <subcellularLocation>
        <location evidence="1">Membrane</location>
        <topology evidence="1">Single-pass membrane protein</topology>
    </subcellularLocation>
</comment>
<evidence type="ECO:0000313" key="10">
    <source>
        <dbReference type="EMBL" id="MBB5189209.1"/>
    </source>
</evidence>
<comment type="caution">
    <text evidence="10">The sequence shown here is derived from an EMBL/GenBank/DDBJ whole genome shotgun (WGS) entry which is preliminary data.</text>
</comment>
<keyword evidence="2" id="KW-0813">Transport</keyword>
<dbReference type="AlphaFoldDB" id="A0A840R7C6"/>